<feature type="transmembrane region" description="Helical" evidence="3">
    <location>
        <begin position="348"/>
        <end position="365"/>
    </location>
</feature>
<evidence type="ECO:0000256" key="1">
    <source>
        <dbReference type="ARBA" id="ARBA00022468"/>
    </source>
</evidence>
<dbReference type="InterPro" id="IPR011993">
    <property type="entry name" value="PH-like_dom_sf"/>
</dbReference>
<dbReference type="Gene3D" id="2.30.29.30">
    <property type="entry name" value="Pleckstrin-homology domain (PH domain)/Phosphotyrosine-binding domain (PTB)"/>
    <property type="match status" value="1"/>
</dbReference>
<evidence type="ECO:0000256" key="2">
    <source>
        <dbReference type="SAM" id="MobiDB-lite"/>
    </source>
</evidence>
<keyword evidence="1" id="KW-0343">GTPase activation</keyword>
<organism evidence="4">
    <name type="scientific">Zea mays</name>
    <name type="common">Maize</name>
    <dbReference type="NCBI Taxonomy" id="4577"/>
    <lineage>
        <taxon>Eukaryota</taxon>
        <taxon>Viridiplantae</taxon>
        <taxon>Streptophyta</taxon>
        <taxon>Embryophyta</taxon>
        <taxon>Tracheophyta</taxon>
        <taxon>Spermatophyta</taxon>
        <taxon>Magnoliopsida</taxon>
        <taxon>Liliopsida</taxon>
        <taxon>Poales</taxon>
        <taxon>Poaceae</taxon>
        <taxon>PACMAD clade</taxon>
        <taxon>Panicoideae</taxon>
        <taxon>Andropogonodae</taxon>
        <taxon>Andropogoneae</taxon>
        <taxon>Tripsacinae</taxon>
        <taxon>Zea</taxon>
    </lineage>
</organism>
<dbReference type="PROSITE" id="PS50003">
    <property type="entry name" value="PH_DOMAIN"/>
    <property type="match status" value="1"/>
</dbReference>
<accession>A0A1D6LJB0</accession>
<protein>
    <submittedName>
        <fullName evidence="4">Rho GTPase activation protein (RhoGAP) with PH domain</fullName>
    </submittedName>
</protein>
<dbReference type="PROSITE" id="PS50238">
    <property type="entry name" value="RHOGAP"/>
    <property type="match status" value="1"/>
</dbReference>
<dbReference type="InterPro" id="IPR052799">
    <property type="entry name" value="Rho_GAP_Regulators"/>
</dbReference>
<dbReference type="CDD" id="cd00821">
    <property type="entry name" value="PH"/>
    <property type="match status" value="1"/>
</dbReference>
<gene>
    <name evidence="4" type="ORF">ZEAMMB73_Zm00001d035887</name>
</gene>
<proteinExistence type="predicted"/>
<evidence type="ECO:0000256" key="3">
    <source>
        <dbReference type="SAM" id="Phobius"/>
    </source>
</evidence>
<keyword evidence="3" id="KW-1133">Transmembrane helix</keyword>
<dbReference type="GO" id="GO:0005096">
    <property type="term" value="F:GTPase activator activity"/>
    <property type="evidence" value="ECO:0007669"/>
    <property type="project" value="UniProtKB-KW"/>
</dbReference>
<dbReference type="InterPro" id="IPR000198">
    <property type="entry name" value="RhoGAP_dom"/>
</dbReference>
<dbReference type="SMART" id="SM00233">
    <property type="entry name" value="PH"/>
    <property type="match status" value="1"/>
</dbReference>
<feature type="region of interest" description="Disordered" evidence="2">
    <location>
        <begin position="1"/>
        <end position="22"/>
    </location>
</feature>
<evidence type="ECO:0000313" key="4">
    <source>
        <dbReference type="EMBL" id="AQK79859.1"/>
    </source>
</evidence>
<dbReference type="PANTHER" id="PTHR46265:SF16">
    <property type="entry name" value="OS03G0256800 PROTEIN"/>
    <property type="match status" value="1"/>
</dbReference>
<dbReference type="PANTHER" id="PTHR46265">
    <property type="entry name" value="RHO GTPASE-ACTIVATING PROTEIN 7"/>
    <property type="match status" value="1"/>
</dbReference>
<dbReference type="SMART" id="SM00324">
    <property type="entry name" value="RhoGAP"/>
    <property type="match status" value="1"/>
</dbReference>
<sequence length="431" mass="48554">MSASEFRIPYQQVSPSQPAENVNQFKTCRCGEGDPNSTSETGDSPPASCPNCQVLKSGHLLLSSKGIGWTSWKKRWFVLTRASLVFFRSDPNVPPPRGAEPIVTLGGIDLNNSGSVVIKEERKLLTVFFPDGHGERTFTLKAETTGDLNEWRNALESAIAQAPSIANTMGQNPIFSTDVEAESAESPAEHSEDRSVIGRPAKFALVDADGSPSFLEKALKFIEDHGIKVEGILRQSADVEEVKRRIRDYEKGKNEFSPEEDAHVIGDCIKYVLREMPSSPVPASCCTALVKAYRSDKARRLDEINRVINEVFPEPNRQLLQRTRKKVPVLQMLIRSLRMMLTRNIPQIMTPMMTMVLMILVKMTLKKIWTTLMTVNMTVRSTLISRMARLKTISQKLQKLHRQRIPLLWISIVNPTRSKNHVDRMDPKIVY</sequence>
<dbReference type="CDD" id="cd00159">
    <property type="entry name" value="RhoGAP"/>
    <property type="match status" value="1"/>
</dbReference>
<feature type="compositionally biased region" description="Polar residues" evidence="2">
    <location>
        <begin position="11"/>
        <end position="22"/>
    </location>
</feature>
<dbReference type="Gene3D" id="1.10.555.10">
    <property type="entry name" value="Rho GTPase activation protein"/>
    <property type="match status" value="1"/>
</dbReference>
<dbReference type="Pfam" id="PF00169">
    <property type="entry name" value="PH"/>
    <property type="match status" value="1"/>
</dbReference>
<dbReference type="Pfam" id="PF00620">
    <property type="entry name" value="RhoGAP"/>
    <property type="match status" value="1"/>
</dbReference>
<name>A0A1D6LJB0_MAIZE</name>
<reference evidence="4" key="1">
    <citation type="submission" date="2015-12" db="EMBL/GenBank/DDBJ databases">
        <title>Update maize B73 reference genome by single molecule sequencing technologies.</title>
        <authorList>
            <consortium name="Maize Genome Sequencing Project"/>
            <person name="Ware D."/>
        </authorList>
    </citation>
    <scope>NUCLEOTIDE SEQUENCE</scope>
    <source>
        <tissue evidence="4">Seedling</tissue>
    </source>
</reference>
<dbReference type="InterPro" id="IPR008936">
    <property type="entry name" value="Rho_GTPase_activation_prot"/>
</dbReference>
<dbReference type="InterPro" id="IPR001849">
    <property type="entry name" value="PH_domain"/>
</dbReference>
<dbReference type="GO" id="GO:0007165">
    <property type="term" value="P:signal transduction"/>
    <property type="evidence" value="ECO:0007669"/>
    <property type="project" value="InterPro"/>
</dbReference>
<keyword evidence="3" id="KW-0812">Transmembrane</keyword>
<keyword evidence="3" id="KW-0472">Membrane</keyword>
<dbReference type="SUPFAM" id="SSF50729">
    <property type="entry name" value="PH domain-like"/>
    <property type="match status" value="1"/>
</dbReference>
<dbReference type="EMBL" id="CM000782">
    <property type="protein sequence ID" value="AQK79859.1"/>
    <property type="molecule type" value="Genomic_DNA"/>
</dbReference>
<dbReference type="SUPFAM" id="SSF48350">
    <property type="entry name" value="GTPase activation domain, GAP"/>
    <property type="match status" value="1"/>
</dbReference>
<dbReference type="AlphaFoldDB" id="A0A1D6LJB0"/>